<dbReference type="KEGG" id="lca:LSEI_1977"/>
<evidence type="ECO:0000313" key="2">
    <source>
        <dbReference type="EMBL" id="ABJ70735.1"/>
    </source>
</evidence>
<dbReference type="AlphaFoldDB" id="Q036Y7"/>
<dbReference type="STRING" id="321967.LSEI_1977"/>
<dbReference type="Proteomes" id="UP000001651">
    <property type="component" value="Chromosome"/>
</dbReference>
<sequence length="218" mass="25880">MEFKHSIEVDITRSVDLVLDRISDKNSAKPFLTLCHSNIIANIIFIKYIWYSREKYKFADNLISDLLNAYCALANADSRIFYFYLRSSIENFYKSSTIADDSTQISYYKAEKNFGQLTGSSFNFIWQFKFIKFQYSQFSDSVHSNPKTNRSKTDEYIEDSLNKNDFSSPAILMSSSYDLMNLLHVYADFYLRMPNFEPREDSFYRHKDWLNYFLELLN</sequence>
<dbReference type="RefSeq" id="WP_011674696.1">
    <property type="nucleotide sequence ID" value="NC_008526.1"/>
</dbReference>
<evidence type="ECO:0000313" key="3">
    <source>
        <dbReference type="Proteomes" id="UP000001651"/>
    </source>
</evidence>
<proteinExistence type="predicted"/>
<dbReference type="HOGENOM" id="CLU_1265606_0_0_9"/>
<reference evidence="2 3" key="2">
    <citation type="journal article" date="2006" name="Proc. Natl. Acad. Sci. U.S.A.">
        <title>Comparative genomics of the lactic acid bacteria.</title>
        <authorList>
            <person name="Makarova K."/>
            <person name="Slesarev A."/>
            <person name="Wolf Y."/>
            <person name="Sorokin A."/>
            <person name="Mirkin B."/>
            <person name="Koonin E."/>
            <person name="Pavlov A."/>
            <person name="Pavlova N."/>
            <person name="Karamychev V."/>
            <person name="Polouchine N."/>
            <person name="Shakhova V."/>
            <person name="Grigoriev I."/>
            <person name="Lou Y."/>
            <person name="Rohksar D."/>
            <person name="Lucas S."/>
            <person name="Huang K."/>
            <person name="Goodstein D.M."/>
            <person name="Hawkins T."/>
            <person name="Plengvidhya V."/>
            <person name="Welker D."/>
            <person name="Hughes J."/>
            <person name="Goh Y."/>
            <person name="Benson A."/>
            <person name="Baldwin K."/>
            <person name="Lee J.H."/>
            <person name="Diaz-Muniz I."/>
            <person name="Dosti B."/>
            <person name="Smeianov V."/>
            <person name="Wechter W."/>
            <person name="Barabote R."/>
            <person name="Lorca G."/>
            <person name="Altermann E."/>
            <person name="Barrangou R."/>
            <person name="Ganesan B."/>
            <person name="Xie Y."/>
            <person name="Rawsthorne H."/>
            <person name="Tamir D."/>
            <person name="Parker C."/>
            <person name="Breidt F."/>
            <person name="Broadbent J."/>
            <person name="Hutkins R."/>
            <person name="O'Sullivan D."/>
            <person name="Steele J."/>
            <person name="Unlu G."/>
            <person name="Saier M."/>
            <person name="Klaenhammer T."/>
            <person name="Richardson P."/>
            <person name="Kozyavkin S."/>
            <person name="Weimer B."/>
            <person name="Mills D."/>
        </authorList>
    </citation>
    <scope>NUCLEOTIDE SEQUENCE [LARGE SCALE GENOMIC DNA]</scope>
    <source>
        <strain evidence="2">ATCC 334</strain>
        <strain evidence="3">ATCC 334 / BCRC 17002 / CCUG 31169 / CIP 107868 / KCTC 3260 / NRRL B-441</strain>
    </source>
</reference>
<evidence type="ECO:0000313" key="1">
    <source>
        <dbReference type="EMBL" id="ABD83427.1"/>
    </source>
</evidence>
<organism evidence="2 3">
    <name type="scientific">Lacticaseibacillus paracasei (strain ATCC 334 / BCRC 17002 / CCUG 31169 / CIP 107868 / KCTC 3260 / NRRL B-441)</name>
    <name type="common">Lactobacillus paracasei</name>
    <dbReference type="NCBI Taxonomy" id="321967"/>
    <lineage>
        <taxon>Bacteria</taxon>
        <taxon>Bacillati</taxon>
        <taxon>Bacillota</taxon>
        <taxon>Bacilli</taxon>
        <taxon>Lactobacillales</taxon>
        <taxon>Lactobacillaceae</taxon>
        <taxon>Lacticaseibacillus</taxon>
    </lineage>
</organism>
<protein>
    <submittedName>
        <fullName evidence="2">Uncharacterized protein</fullName>
    </submittedName>
</protein>
<dbReference type="PATRIC" id="fig|321967.11.peg.1941"/>
<reference evidence="1" key="3">
    <citation type="submission" date="2006-02" db="EMBL/GenBank/DDBJ databases">
        <authorList>
            <person name="Broadbent J.R."/>
            <person name="Steele J.L."/>
            <person name="Ventura M."/>
        </authorList>
    </citation>
    <scope>NUCLEOTIDE SEQUENCE</scope>
    <source>
        <strain evidence="1">ATCC 334</strain>
    </source>
</reference>
<gene>
    <name evidence="2" type="ordered locus">LSEI_1977</name>
    <name evidence="1" type="ORF">Lcas073</name>
</gene>
<reference evidence="1" key="1">
    <citation type="journal article" date="2006" name="Appl. Environ. Microbiol.">
        <title>Comparative genomics and transcriptional analysis of prophages identified in the genomes of Lactobacillus gasseri, Lactobacillus salivarius, and Lactobacillus casei.</title>
        <authorList>
            <person name="Ventura M."/>
            <person name="Canchaya C."/>
            <person name="Bernini V."/>
            <person name="Altermann E."/>
            <person name="Barrangou R."/>
            <person name="McGrath S."/>
            <person name="Claesson M.J."/>
            <person name="Li Y."/>
            <person name="Leahy S."/>
            <person name="Walker C.D."/>
            <person name="Zink R."/>
            <person name="Neviani E."/>
            <person name="Steele J."/>
            <person name="Broadbent J."/>
            <person name="Klaenhammer T.R."/>
            <person name="Fitzgerald G.F."/>
            <person name="O'Toole P.W."/>
            <person name="van Sinderen D."/>
        </authorList>
    </citation>
    <scope>NUCLEOTIDE SEQUENCE</scope>
    <source>
        <strain evidence="1">ATCC 334</strain>
    </source>
</reference>
<dbReference type="EMBL" id="DQ411856">
    <property type="protein sequence ID" value="ABD83427.1"/>
    <property type="molecule type" value="Genomic_DNA"/>
</dbReference>
<dbReference type="EMBL" id="CP000423">
    <property type="protein sequence ID" value="ABJ70735.1"/>
    <property type="molecule type" value="Genomic_DNA"/>
</dbReference>
<keyword evidence="3" id="KW-1185">Reference proteome</keyword>
<dbReference type="PaxDb" id="321967-LSEI_1977"/>
<accession>Q036Y7</accession>
<name>Q036Y7_LACP3</name>